<dbReference type="GO" id="GO:0016874">
    <property type="term" value="F:ligase activity"/>
    <property type="evidence" value="ECO:0007669"/>
    <property type="project" value="UniProtKB-KW"/>
</dbReference>
<evidence type="ECO:0000313" key="2">
    <source>
        <dbReference type="Proteomes" id="UP000324252"/>
    </source>
</evidence>
<dbReference type="RefSeq" id="WP_149787868.1">
    <property type="nucleotide sequence ID" value="NZ_FNIO01000003.1"/>
</dbReference>
<dbReference type="Pfam" id="PF12224">
    <property type="entry name" value="Amidoligase_2"/>
    <property type="match status" value="1"/>
</dbReference>
<accession>A0A1H0GDY2</accession>
<organism evidence="1 2">
    <name type="scientific">Lutimaribacter pacificus</name>
    <dbReference type="NCBI Taxonomy" id="391948"/>
    <lineage>
        <taxon>Bacteria</taxon>
        <taxon>Pseudomonadati</taxon>
        <taxon>Pseudomonadota</taxon>
        <taxon>Alphaproteobacteria</taxon>
        <taxon>Rhodobacterales</taxon>
        <taxon>Roseobacteraceae</taxon>
        <taxon>Lutimaribacter</taxon>
    </lineage>
</organism>
<name>A0A1H0GDY2_9RHOB</name>
<dbReference type="OrthoDB" id="5597599at2"/>
<dbReference type="Proteomes" id="UP000324252">
    <property type="component" value="Unassembled WGS sequence"/>
</dbReference>
<keyword evidence="1" id="KW-0436">Ligase</keyword>
<evidence type="ECO:0000313" key="1">
    <source>
        <dbReference type="EMBL" id="SHJ87294.1"/>
    </source>
</evidence>
<keyword evidence="2" id="KW-1185">Reference proteome</keyword>
<dbReference type="AlphaFoldDB" id="A0A1H0GDY2"/>
<dbReference type="EMBL" id="FQZZ01000002">
    <property type="protein sequence ID" value="SHJ87294.1"/>
    <property type="molecule type" value="Genomic_DNA"/>
</dbReference>
<dbReference type="InterPro" id="IPR022025">
    <property type="entry name" value="Amidoligase_2"/>
</dbReference>
<reference evidence="1 2" key="1">
    <citation type="submission" date="2016-11" db="EMBL/GenBank/DDBJ databases">
        <authorList>
            <person name="Varghese N."/>
            <person name="Submissions S."/>
        </authorList>
    </citation>
    <scope>NUCLEOTIDE SEQUENCE [LARGE SCALE GENOMIC DNA]</scope>
    <source>
        <strain evidence="1 2">DSM 29620</strain>
    </source>
</reference>
<proteinExistence type="predicted"/>
<gene>
    <name evidence="1" type="ORF">SAMN05444142_102192</name>
</gene>
<protein>
    <submittedName>
        <fullName evidence="1">Amidoligase enzyme</fullName>
    </submittedName>
</protein>
<sequence length="316" mass="34485">MDGFAPLPQPNTADGTPRLIGVEIEFAGLPEDRVARIVTGTLGGRAEQGDGPFWTVTGSAVGRLDIYLDTALRKLGRSTLRDELLRLGREVIPVEIVTEPIGMDRMARLQDLVTALRKAGAQGSGAGPFFGFGIHFNIQIASDRASDTLRPLLAYALIEDWLRSAMPIDDTRRMLPFTDPYPTAFVRDLVAAGPGIGLGDLVPLYLDHCPSRNFGLDMLPILAHFAPDPVRNRMGEATSARPAFHFRLPDCRIDEAGWGLPVEWNRWVAVERVAADSALLARLGREWQDDHGPVTLSRRHWAKRAGGILGQAGISA</sequence>